<proteinExistence type="inferred from homology"/>
<gene>
    <name evidence="14" type="ORF">CQA43_01945</name>
</gene>
<comment type="similarity">
    <text evidence="2">Belongs to the NapB family.</text>
</comment>
<evidence type="ECO:0000256" key="7">
    <source>
        <dbReference type="ARBA" id="ARBA00022729"/>
    </source>
</evidence>
<keyword evidence="15" id="KW-1185">Reference proteome</keyword>
<dbReference type="EMBL" id="NXLS01000002">
    <property type="protein sequence ID" value="RDU63615.1"/>
    <property type="molecule type" value="Genomic_DNA"/>
</dbReference>
<dbReference type="InterPro" id="IPR036280">
    <property type="entry name" value="Multihaem_cyt_sf"/>
</dbReference>
<evidence type="ECO:0000313" key="14">
    <source>
        <dbReference type="EMBL" id="RDU63615.1"/>
    </source>
</evidence>
<evidence type="ECO:0000256" key="4">
    <source>
        <dbReference type="ARBA" id="ARBA00022448"/>
    </source>
</evidence>
<feature type="binding site" description="axial binding residue" evidence="13">
    <location>
        <position position="74"/>
    </location>
    <ligand>
        <name>heme c</name>
        <dbReference type="ChEBI" id="CHEBI:61717"/>
        <label>1</label>
    </ligand>
    <ligandPart>
        <name>Fe</name>
        <dbReference type="ChEBI" id="CHEBI:18248"/>
    </ligandPart>
</feature>
<evidence type="ECO:0000256" key="6">
    <source>
        <dbReference type="ARBA" id="ARBA00022723"/>
    </source>
</evidence>
<dbReference type="GO" id="GO:0042597">
    <property type="term" value="C:periplasmic space"/>
    <property type="evidence" value="ECO:0007669"/>
    <property type="project" value="UniProtKB-SubCell"/>
</dbReference>
<name>A0A3D8IF42_9HELI</name>
<reference evidence="14 15" key="1">
    <citation type="submission" date="2018-04" db="EMBL/GenBank/DDBJ databases">
        <title>Novel Campyloabacter and Helicobacter Species and Strains.</title>
        <authorList>
            <person name="Mannion A.J."/>
            <person name="Shen Z."/>
            <person name="Fox J.G."/>
        </authorList>
    </citation>
    <scope>NUCLEOTIDE SEQUENCE [LARGE SCALE GENOMIC DNA]</scope>
    <source>
        <strain evidence="14 15">MIT 99-5101</strain>
    </source>
</reference>
<feature type="binding site" description="covalent" evidence="12">
    <location>
        <position position="92"/>
    </location>
    <ligand>
        <name>heme c</name>
        <dbReference type="ChEBI" id="CHEBI:61717"/>
        <label>1</label>
    </ligand>
</feature>
<dbReference type="Pfam" id="PF03892">
    <property type="entry name" value="NapB"/>
    <property type="match status" value="1"/>
</dbReference>
<dbReference type="InterPro" id="IPR005591">
    <property type="entry name" value="NapB"/>
</dbReference>
<keyword evidence="8" id="KW-0574">Periplasm</keyword>
<feature type="binding site" description="covalent" evidence="12">
    <location>
        <position position="134"/>
    </location>
    <ligand>
        <name>heme c</name>
        <dbReference type="ChEBI" id="CHEBI:61717"/>
        <label>2</label>
    </ligand>
</feature>
<feature type="binding site" description="axial binding residue" evidence="13">
    <location>
        <position position="110"/>
    </location>
    <ligand>
        <name>heme c</name>
        <dbReference type="ChEBI" id="CHEBI:61717"/>
        <label>2</label>
    </ligand>
    <ligandPart>
        <name>Fe</name>
        <dbReference type="ChEBI" id="CHEBI:18248"/>
    </ligandPart>
</feature>
<comment type="subcellular location">
    <subcellularLocation>
        <location evidence="1">Periplasm</location>
    </subcellularLocation>
</comment>
<feature type="binding site" description="axial binding residue" evidence="13">
    <location>
        <position position="135"/>
    </location>
    <ligand>
        <name>heme c</name>
        <dbReference type="ChEBI" id="CHEBI:61717"/>
        <label>2</label>
    </ligand>
    <ligandPart>
        <name>Fe</name>
        <dbReference type="ChEBI" id="CHEBI:18248"/>
    </ligandPart>
</feature>
<feature type="binding site" description="axial binding residue" evidence="13">
    <location>
        <position position="93"/>
    </location>
    <ligand>
        <name>heme c</name>
        <dbReference type="ChEBI" id="CHEBI:61717"/>
        <label>1</label>
    </ligand>
    <ligandPart>
        <name>Fe</name>
        <dbReference type="ChEBI" id="CHEBI:18248"/>
    </ligandPart>
</feature>
<keyword evidence="4" id="KW-0813">Transport</keyword>
<comment type="PTM">
    <text evidence="12">Binds 2 heme C groups per subunit.</text>
</comment>
<dbReference type="PANTHER" id="PTHR38604">
    <property type="entry name" value="PERIPLASMIC NITRATE REDUCTASE, ELECTRON TRANSFER SUBUNIT"/>
    <property type="match status" value="1"/>
</dbReference>
<dbReference type="PANTHER" id="PTHR38604:SF1">
    <property type="entry name" value="PERIPLASMIC NITRATE REDUCTASE, ELECTRON TRANSFER SUBUNIT"/>
    <property type="match status" value="1"/>
</dbReference>
<evidence type="ECO:0000256" key="8">
    <source>
        <dbReference type="ARBA" id="ARBA00022764"/>
    </source>
</evidence>
<evidence type="ECO:0000256" key="12">
    <source>
        <dbReference type="PIRSR" id="PIRSR006105-1"/>
    </source>
</evidence>
<sequence>MNFNKTIMVVSVALAGFIFLGCQGGYSENEIGLRKSTLLNENVKVSAFDYNGKAAGESVLIDRAFENAPPMISHSVEDMLPITKENNSCTSCHLPEVAEAVKATPMPKSHFYDFRKKKDLKEQMDETRFNCVICHTTQVNAAPLVVNKFEPDFRQENGSTKSNLIDIVNEGVN</sequence>
<evidence type="ECO:0000256" key="10">
    <source>
        <dbReference type="ARBA" id="ARBA00023004"/>
    </source>
</evidence>
<evidence type="ECO:0000256" key="9">
    <source>
        <dbReference type="ARBA" id="ARBA00022982"/>
    </source>
</evidence>
<comment type="caution">
    <text evidence="14">The sequence shown here is derived from an EMBL/GenBank/DDBJ whole genome shotgun (WGS) entry which is preliminary data.</text>
</comment>
<evidence type="ECO:0000256" key="13">
    <source>
        <dbReference type="PIRSR" id="PIRSR006105-2"/>
    </source>
</evidence>
<organism evidence="14 15">
    <name type="scientific">Helicobacter ganmani</name>
    <dbReference type="NCBI Taxonomy" id="60246"/>
    <lineage>
        <taxon>Bacteria</taxon>
        <taxon>Pseudomonadati</taxon>
        <taxon>Campylobacterota</taxon>
        <taxon>Epsilonproteobacteria</taxon>
        <taxon>Campylobacterales</taxon>
        <taxon>Helicobacteraceae</taxon>
        <taxon>Helicobacter</taxon>
    </lineage>
</organism>
<dbReference type="PIRSF" id="PIRSF006105">
    <property type="entry name" value="NapB"/>
    <property type="match status" value="1"/>
</dbReference>
<evidence type="ECO:0000256" key="1">
    <source>
        <dbReference type="ARBA" id="ARBA00004418"/>
    </source>
</evidence>
<feature type="binding site" description="covalent" evidence="12">
    <location>
        <position position="131"/>
    </location>
    <ligand>
        <name>heme c</name>
        <dbReference type="ChEBI" id="CHEBI:61717"/>
        <label>2</label>
    </ligand>
</feature>
<feature type="binding site" description="covalent" evidence="12">
    <location>
        <position position="89"/>
    </location>
    <ligand>
        <name>heme c</name>
        <dbReference type="ChEBI" id="CHEBI:61717"/>
        <label>1</label>
    </ligand>
</feature>
<dbReference type="OrthoDB" id="13290at2"/>
<dbReference type="GO" id="GO:0009061">
    <property type="term" value="P:anaerobic respiration"/>
    <property type="evidence" value="ECO:0007669"/>
    <property type="project" value="InterPro"/>
</dbReference>
<evidence type="ECO:0000256" key="3">
    <source>
        <dbReference type="ARBA" id="ARBA00013773"/>
    </source>
</evidence>
<protein>
    <recommendedName>
        <fullName evidence="3">Periplasmic nitrate reductase, electron transfer subunit</fullName>
    </recommendedName>
    <alternativeName>
        <fullName evidence="11">Diheme cytochrome c NapB</fullName>
    </alternativeName>
</protein>
<evidence type="ECO:0000256" key="2">
    <source>
        <dbReference type="ARBA" id="ARBA00007368"/>
    </source>
</evidence>
<dbReference type="Gene3D" id="1.10.1130.10">
    <property type="entry name" value="Flavocytochrome C3, Chain A"/>
    <property type="match status" value="1"/>
</dbReference>
<keyword evidence="10 13" id="KW-0408">Iron</keyword>
<dbReference type="GO" id="GO:0046872">
    <property type="term" value="F:metal ion binding"/>
    <property type="evidence" value="ECO:0007669"/>
    <property type="project" value="UniProtKB-KW"/>
</dbReference>
<dbReference type="PROSITE" id="PS51257">
    <property type="entry name" value="PROKAR_LIPOPROTEIN"/>
    <property type="match status" value="1"/>
</dbReference>
<keyword evidence="9" id="KW-0249">Electron transport</keyword>
<evidence type="ECO:0000256" key="5">
    <source>
        <dbReference type="ARBA" id="ARBA00022617"/>
    </source>
</evidence>
<keyword evidence="5 12" id="KW-0349">Heme</keyword>
<dbReference type="AlphaFoldDB" id="A0A3D8IF42"/>
<evidence type="ECO:0000313" key="15">
    <source>
        <dbReference type="Proteomes" id="UP000256650"/>
    </source>
</evidence>
<dbReference type="Proteomes" id="UP000256650">
    <property type="component" value="Unassembled WGS sequence"/>
</dbReference>
<keyword evidence="6 13" id="KW-0479">Metal-binding</keyword>
<evidence type="ECO:0000256" key="11">
    <source>
        <dbReference type="ARBA" id="ARBA00031832"/>
    </source>
</evidence>
<dbReference type="RefSeq" id="WP_115550946.1">
    <property type="nucleotide sequence ID" value="NZ_CAONBV010000035.1"/>
</dbReference>
<dbReference type="GeneID" id="82535049"/>
<accession>A0A3D8IF42</accession>
<dbReference type="SUPFAM" id="SSF48695">
    <property type="entry name" value="Multiheme cytochromes"/>
    <property type="match status" value="1"/>
</dbReference>
<keyword evidence="7" id="KW-0732">Signal</keyword>